<name>A0A844M387_9GAMM</name>
<dbReference type="AlphaFoldDB" id="A0A844M387"/>
<organism evidence="3 4">
    <name type="scientific">Psychrobacter sanguinis</name>
    <dbReference type="NCBI Taxonomy" id="861445"/>
    <lineage>
        <taxon>Bacteria</taxon>
        <taxon>Pseudomonadati</taxon>
        <taxon>Pseudomonadota</taxon>
        <taxon>Gammaproteobacteria</taxon>
        <taxon>Moraxellales</taxon>
        <taxon>Moraxellaceae</taxon>
        <taxon>Psychrobacter</taxon>
    </lineage>
</organism>
<evidence type="ECO:0000313" key="4">
    <source>
        <dbReference type="Proteomes" id="UP000442109"/>
    </source>
</evidence>
<sequence>MPIPQSYYLKAFNILLFITGLILVIDCAILIAADKINFGTLVPFVLGLIFIIHAVFWHKIKAKLQVSKHWRMVWKLLWAIFVLWLISFIVFAFSLHKNIKQVDQPYETVAAIIVLGGGIQDGLPTPTLASRLDAAAPLIKEQPQAVVITSGGIGMGEIRSEGEAMARYLYALYGIPLEHIQQEKNSTSTEENFLFSQQILTEQGISLNDPIAVVTSDFHIPRSLAIAEHQGYTNLVALASTTPLSIRYNSWFREYFAYISGWLLGEY</sequence>
<dbReference type="EMBL" id="WFKQ01000016">
    <property type="protein sequence ID" value="MUG33401.1"/>
    <property type="molecule type" value="Genomic_DNA"/>
</dbReference>
<feature type="transmembrane region" description="Helical" evidence="1">
    <location>
        <begin position="12"/>
        <end position="32"/>
    </location>
</feature>
<dbReference type="Gene3D" id="3.40.50.620">
    <property type="entry name" value="HUPs"/>
    <property type="match status" value="1"/>
</dbReference>
<feature type="transmembrane region" description="Helical" evidence="1">
    <location>
        <begin position="38"/>
        <end position="56"/>
    </location>
</feature>
<dbReference type="InterPro" id="IPR014729">
    <property type="entry name" value="Rossmann-like_a/b/a_fold"/>
</dbReference>
<dbReference type="CDD" id="cd06259">
    <property type="entry name" value="YdcF-like"/>
    <property type="match status" value="1"/>
</dbReference>
<protein>
    <submittedName>
        <fullName evidence="3">YdcF family protein</fullName>
    </submittedName>
</protein>
<feature type="domain" description="DUF218" evidence="2">
    <location>
        <begin position="111"/>
        <end position="256"/>
    </location>
</feature>
<dbReference type="RefSeq" id="WP_011960291.1">
    <property type="nucleotide sequence ID" value="NZ_WFKQ01000016.1"/>
</dbReference>
<dbReference type="InterPro" id="IPR003848">
    <property type="entry name" value="DUF218"/>
</dbReference>
<dbReference type="PANTHER" id="PTHR30336">
    <property type="entry name" value="INNER MEMBRANE PROTEIN, PROBABLE PERMEASE"/>
    <property type="match status" value="1"/>
</dbReference>
<dbReference type="OrthoDB" id="9782395at2"/>
<proteinExistence type="predicted"/>
<accession>A0A844M387</accession>
<dbReference type="GO" id="GO:0005886">
    <property type="term" value="C:plasma membrane"/>
    <property type="evidence" value="ECO:0007669"/>
    <property type="project" value="TreeGrafter"/>
</dbReference>
<keyword evidence="1" id="KW-1133">Transmembrane helix</keyword>
<reference evidence="3 4" key="1">
    <citation type="journal article" date="2019" name="PLoS ONE">
        <title>Pup mortality in New Zealand sea lions (Phocarctos hookeri) at Enderby Island, Auckland Islands, 2013-18.</title>
        <authorList>
            <person name="Michael S.A."/>
            <person name="Hayman D.T.S."/>
            <person name="Gray R."/>
            <person name="Zhang J."/>
            <person name="Rogers L."/>
            <person name="Roe W.D."/>
        </authorList>
    </citation>
    <scope>NUCLEOTIDE SEQUENCE [LARGE SCALE GENOMIC DNA]</scope>
    <source>
        <strain evidence="3 4">SM868</strain>
    </source>
</reference>
<keyword evidence="1" id="KW-0812">Transmembrane</keyword>
<keyword evidence="1" id="KW-0472">Membrane</keyword>
<dbReference type="PANTHER" id="PTHR30336:SF20">
    <property type="entry name" value="DUF218 DOMAIN-CONTAINING PROTEIN"/>
    <property type="match status" value="1"/>
</dbReference>
<evidence type="ECO:0000259" key="2">
    <source>
        <dbReference type="Pfam" id="PF02698"/>
    </source>
</evidence>
<evidence type="ECO:0000256" key="1">
    <source>
        <dbReference type="SAM" id="Phobius"/>
    </source>
</evidence>
<dbReference type="Pfam" id="PF02698">
    <property type="entry name" value="DUF218"/>
    <property type="match status" value="1"/>
</dbReference>
<gene>
    <name evidence="3" type="ORF">GB996_11475</name>
</gene>
<feature type="transmembrane region" description="Helical" evidence="1">
    <location>
        <begin position="76"/>
        <end position="95"/>
    </location>
</feature>
<evidence type="ECO:0000313" key="3">
    <source>
        <dbReference type="EMBL" id="MUG33401.1"/>
    </source>
</evidence>
<keyword evidence="4" id="KW-1185">Reference proteome</keyword>
<dbReference type="InterPro" id="IPR051599">
    <property type="entry name" value="Cell_Envelope_Assoc"/>
</dbReference>
<comment type="caution">
    <text evidence="3">The sequence shown here is derived from an EMBL/GenBank/DDBJ whole genome shotgun (WGS) entry which is preliminary data.</text>
</comment>
<dbReference type="Proteomes" id="UP000442109">
    <property type="component" value="Unassembled WGS sequence"/>
</dbReference>